<evidence type="ECO:0000256" key="2">
    <source>
        <dbReference type="ARBA" id="ARBA00023125"/>
    </source>
</evidence>
<dbReference type="Gene3D" id="3.40.1410.10">
    <property type="entry name" value="Chorismate lyase-like"/>
    <property type="match status" value="1"/>
</dbReference>
<dbReference type="GO" id="GO:0003677">
    <property type="term" value="F:DNA binding"/>
    <property type="evidence" value="ECO:0007669"/>
    <property type="project" value="UniProtKB-KW"/>
</dbReference>
<dbReference type="STRING" id="1397694.GCA_000702585_02281"/>
<evidence type="ECO:0000313" key="5">
    <source>
        <dbReference type="EMBL" id="STO08415.1"/>
    </source>
</evidence>
<dbReference type="InterPro" id="IPR036388">
    <property type="entry name" value="WH-like_DNA-bd_sf"/>
</dbReference>
<accession>A0A377FVD8</accession>
<keyword evidence="2" id="KW-0238">DNA-binding</keyword>
<dbReference type="InterPro" id="IPR000524">
    <property type="entry name" value="Tscrpt_reg_HTH_GntR"/>
</dbReference>
<dbReference type="PANTHER" id="PTHR44846">
    <property type="entry name" value="MANNOSYL-D-GLYCERATE TRANSPORT/METABOLISM SYSTEM REPRESSOR MNGR-RELATED"/>
    <property type="match status" value="1"/>
</dbReference>
<evidence type="ECO:0000256" key="1">
    <source>
        <dbReference type="ARBA" id="ARBA00023015"/>
    </source>
</evidence>
<organism evidence="5 6">
    <name type="scientific">Exiguobacterium aurantiacum</name>
    <dbReference type="NCBI Taxonomy" id="33987"/>
    <lineage>
        <taxon>Bacteria</taxon>
        <taxon>Bacillati</taxon>
        <taxon>Bacillota</taxon>
        <taxon>Bacilli</taxon>
        <taxon>Bacillales</taxon>
        <taxon>Bacillales Family XII. Incertae Sedis</taxon>
        <taxon>Exiguobacterium</taxon>
    </lineage>
</organism>
<reference evidence="5 6" key="1">
    <citation type="submission" date="2018-06" db="EMBL/GenBank/DDBJ databases">
        <authorList>
            <consortium name="Pathogen Informatics"/>
            <person name="Doyle S."/>
        </authorList>
    </citation>
    <scope>NUCLEOTIDE SEQUENCE [LARGE SCALE GENOMIC DNA]</scope>
    <source>
        <strain evidence="5 6">NCTC13163</strain>
    </source>
</reference>
<keyword evidence="3" id="KW-0804">Transcription</keyword>
<dbReference type="GO" id="GO:0045892">
    <property type="term" value="P:negative regulation of DNA-templated transcription"/>
    <property type="evidence" value="ECO:0007669"/>
    <property type="project" value="TreeGrafter"/>
</dbReference>
<dbReference type="Pfam" id="PF07702">
    <property type="entry name" value="UTRA"/>
    <property type="match status" value="1"/>
</dbReference>
<name>A0A377FVD8_9BACL</name>
<dbReference type="Proteomes" id="UP000254060">
    <property type="component" value="Unassembled WGS sequence"/>
</dbReference>
<feature type="domain" description="HTH gntR-type" evidence="4">
    <location>
        <begin position="8"/>
        <end position="76"/>
    </location>
</feature>
<dbReference type="AlphaFoldDB" id="A0A377FVD8"/>
<dbReference type="InterPro" id="IPR028978">
    <property type="entry name" value="Chorismate_lyase_/UTRA_dom_sf"/>
</dbReference>
<dbReference type="InterPro" id="IPR050679">
    <property type="entry name" value="Bact_HTH_transcr_reg"/>
</dbReference>
<dbReference type="SUPFAM" id="SSF46785">
    <property type="entry name" value="Winged helix' DNA-binding domain"/>
    <property type="match status" value="1"/>
</dbReference>
<dbReference type="OrthoDB" id="149756at2"/>
<dbReference type="PROSITE" id="PS50949">
    <property type="entry name" value="HTH_GNTR"/>
    <property type="match status" value="1"/>
</dbReference>
<gene>
    <name evidence="5" type="primary">yvoA_1</name>
    <name evidence="5" type="ORF">NCTC13163_01785</name>
</gene>
<evidence type="ECO:0000313" key="6">
    <source>
        <dbReference type="Proteomes" id="UP000254060"/>
    </source>
</evidence>
<sequence length="239" mass="27324">MSIKLDHRLLYLRVIEKIKQDIDEGVYREGEKLPSEFELSKQLGVSRATLREALRILEDEKFVVRKHGVGTFISSKPPFTSGIEELFSVTDMIMRAKMTPGTKVLVAEKVLATEREADRLKIEPNSPIYRIVRIRYADETPVVYCVDKIPAHLVSNPEALTEGKSLFDALEKEVGRRVAYAITHIEPSVSTEISTQLQTDQPLLALKQLHYDESDLPLLDSANFFRADRFDFHVVRKRV</sequence>
<dbReference type="InterPro" id="IPR011663">
    <property type="entry name" value="UTRA"/>
</dbReference>
<protein>
    <submittedName>
        <fullName evidence="5">HTH-type transcriptional repressor yvoA</fullName>
    </submittedName>
</protein>
<dbReference type="CDD" id="cd07377">
    <property type="entry name" value="WHTH_GntR"/>
    <property type="match status" value="1"/>
</dbReference>
<dbReference type="SUPFAM" id="SSF64288">
    <property type="entry name" value="Chorismate lyase-like"/>
    <property type="match status" value="1"/>
</dbReference>
<keyword evidence="1" id="KW-0805">Transcription regulation</keyword>
<evidence type="ECO:0000256" key="3">
    <source>
        <dbReference type="ARBA" id="ARBA00023163"/>
    </source>
</evidence>
<dbReference type="SMART" id="SM00866">
    <property type="entry name" value="UTRA"/>
    <property type="match status" value="1"/>
</dbReference>
<dbReference type="EMBL" id="UGGP01000001">
    <property type="protein sequence ID" value="STO08415.1"/>
    <property type="molecule type" value="Genomic_DNA"/>
</dbReference>
<dbReference type="RefSeq" id="WP_024370153.1">
    <property type="nucleotide sequence ID" value="NZ_UGGP01000001.1"/>
</dbReference>
<dbReference type="PRINTS" id="PR00035">
    <property type="entry name" value="HTHGNTR"/>
</dbReference>
<dbReference type="GO" id="GO:0003700">
    <property type="term" value="F:DNA-binding transcription factor activity"/>
    <property type="evidence" value="ECO:0007669"/>
    <property type="project" value="InterPro"/>
</dbReference>
<dbReference type="SMART" id="SM00345">
    <property type="entry name" value="HTH_GNTR"/>
    <property type="match status" value="1"/>
</dbReference>
<dbReference type="PANTHER" id="PTHR44846:SF17">
    <property type="entry name" value="GNTR-FAMILY TRANSCRIPTIONAL REGULATOR"/>
    <property type="match status" value="1"/>
</dbReference>
<proteinExistence type="predicted"/>
<dbReference type="InterPro" id="IPR036390">
    <property type="entry name" value="WH_DNA-bd_sf"/>
</dbReference>
<dbReference type="Pfam" id="PF00392">
    <property type="entry name" value="GntR"/>
    <property type="match status" value="1"/>
</dbReference>
<evidence type="ECO:0000259" key="4">
    <source>
        <dbReference type="PROSITE" id="PS50949"/>
    </source>
</evidence>
<dbReference type="Gene3D" id="1.10.10.10">
    <property type="entry name" value="Winged helix-like DNA-binding domain superfamily/Winged helix DNA-binding domain"/>
    <property type="match status" value="1"/>
</dbReference>